<organism evidence="2 3">
    <name type="scientific">Streptomyces jumonjinensis</name>
    <dbReference type="NCBI Taxonomy" id="1945"/>
    <lineage>
        <taxon>Bacteria</taxon>
        <taxon>Bacillati</taxon>
        <taxon>Actinomycetota</taxon>
        <taxon>Actinomycetes</taxon>
        <taxon>Kitasatosporales</taxon>
        <taxon>Streptomycetaceae</taxon>
        <taxon>Streptomyces</taxon>
    </lineage>
</organism>
<accession>A0A646KTN5</accession>
<dbReference type="Proteomes" id="UP000419138">
    <property type="component" value="Unassembled WGS sequence"/>
</dbReference>
<evidence type="ECO:0000313" key="3">
    <source>
        <dbReference type="Proteomes" id="UP000419138"/>
    </source>
</evidence>
<dbReference type="SUPFAM" id="SSF54593">
    <property type="entry name" value="Glyoxalase/Bleomycin resistance protein/Dihydroxybiphenyl dioxygenase"/>
    <property type="match status" value="2"/>
</dbReference>
<dbReference type="OrthoDB" id="9793039at2"/>
<sequence length="262" mass="28074">MAVPPEGTPCWADAMFPDLAAAKSFYGELLGWTFGESSEDYGDYTQAFKDGAAVAAVVPRMPGMDGPPAWNLYFATPDASATAARIRENGGTLAMEPMAVGEFGTMVTAQDPSGVFFSAWQAGSHKGFGKTGEPGAYAWAELCTREVRKADSFFPVVFPFEVRRMESDQLDLQLWSIGGEPVAGRLKMTDNFPADAAPFINVYFAVADVEDAVATVERLGGQLLYGPADSPFGRFAPVMDQQGAVFSVIDLGKREGEMPAFS</sequence>
<protein>
    <submittedName>
        <fullName evidence="2">VOC family protein</fullName>
    </submittedName>
</protein>
<feature type="domain" description="VOC" evidence="1">
    <location>
        <begin position="136"/>
        <end position="251"/>
    </location>
</feature>
<gene>
    <name evidence="2" type="ORF">FF041_36860</name>
</gene>
<name>A0A646KTN5_STRJU</name>
<dbReference type="Pfam" id="PF00903">
    <property type="entry name" value="Glyoxalase"/>
    <property type="match status" value="1"/>
</dbReference>
<dbReference type="InterPro" id="IPR052164">
    <property type="entry name" value="Anthracycline_SecMetBiosynth"/>
</dbReference>
<dbReference type="Gene3D" id="3.10.180.10">
    <property type="entry name" value="2,3-Dihydroxybiphenyl 1,2-Dioxygenase, domain 1"/>
    <property type="match status" value="2"/>
</dbReference>
<dbReference type="RefSeq" id="WP_153526919.1">
    <property type="nucleotide sequence ID" value="NZ_JBEPDZ010000027.1"/>
</dbReference>
<proteinExistence type="predicted"/>
<dbReference type="PANTHER" id="PTHR33993">
    <property type="entry name" value="GLYOXALASE-RELATED"/>
    <property type="match status" value="1"/>
</dbReference>
<reference evidence="2 3" key="1">
    <citation type="submission" date="2019-05" db="EMBL/GenBank/DDBJ databases">
        <title>Comparative genomics and metabolomics analyses of clavulanic acid producing Streptomyces species provides insight into specialized metabolism and evolution of beta-lactam biosynthetic gene clusters.</title>
        <authorList>
            <person name="Moore M.A."/>
            <person name="Cruz-Morales P."/>
            <person name="Barona Gomez F."/>
            <person name="Kapil T."/>
        </authorList>
    </citation>
    <scope>NUCLEOTIDE SEQUENCE [LARGE SCALE GENOMIC DNA]</scope>
    <source>
        <strain evidence="2 3">NRRL 5741</strain>
    </source>
</reference>
<dbReference type="InterPro" id="IPR029068">
    <property type="entry name" value="Glyas_Bleomycin-R_OHBP_Dase"/>
</dbReference>
<dbReference type="InterPro" id="IPR004360">
    <property type="entry name" value="Glyas_Fos-R_dOase_dom"/>
</dbReference>
<evidence type="ECO:0000259" key="1">
    <source>
        <dbReference type="PROSITE" id="PS51819"/>
    </source>
</evidence>
<dbReference type="EMBL" id="VCLA01000201">
    <property type="protein sequence ID" value="MQT05468.1"/>
    <property type="molecule type" value="Genomic_DNA"/>
</dbReference>
<dbReference type="PROSITE" id="PS51819">
    <property type="entry name" value="VOC"/>
    <property type="match status" value="2"/>
</dbReference>
<dbReference type="PANTHER" id="PTHR33993:SF10">
    <property type="entry name" value="CONSERVED PROTEIN"/>
    <property type="match status" value="1"/>
</dbReference>
<dbReference type="CDD" id="cd07247">
    <property type="entry name" value="SgaA_N_like"/>
    <property type="match status" value="2"/>
</dbReference>
<dbReference type="AlphaFoldDB" id="A0A646KTN5"/>
<keyword evidence="3" id="KW-1185">Reference proteome</keyword>
<dbReference type="InterPro" id="IPR037523">
    <property type="entry name" value="VOC_core"/>
</dbReference>
<feature type="domain" description="VOC" evidence="1">
    <location>
        <begin position="8"/>
        <end position="122"/>
    </location>
</feature>
<evidence type="ECO:0000313" key="2">
    <source>
        <dbReference type="EMBL" id="MQT05468.1"/>
    </source>
</evidence>
<comment type="caution">
    <text evidence="2">The sequence shown here is derived from an EMBL/GenBank/DDBJ whole genome shotgun (WGS) entry which is preliminary data.</text>
</comment>